<protein>
    <submittedName>
        <fullName evidence="3">Uncharacterized protein</fullName>
    </submittedName>
</protein>
<dbReference type="EMBL" id="KN833714">
    <property type="protein sequence ID" value="KIK24706.1"/>
    <property type="molecule type" value="Genomic_DNA"/>
</dbReference>
<keyword evidence="2" id="KW-1133">Transmembrane helix</keyword>
<accession>A0A0C9Z677</accession>
<sequence>MSSRYAFQSPSVSTEKGTYRLRAPRSSRPGSNLRSQTNAYQSSPMTQDRKLPLVVILLVVASFTCFATAYYLYQTSHRIAGI</sequence>
<feature type="region of interest" description="Disordered" evidence="1">
    <location>
        <begin position="1"/>
        <end position="45"/>
    </location>
</feature>
<feature type="compositionally biased region" description="Polar residues" evidence="1">
    <location>
        <begin position="28"/>
        <end position="45"/>
    </location>
</feature>
<evidence type="ECO:0000256" key="2">
    <source>
        <dbReference type="SAM" id="Phobius"/>
    </source>
</evidence>
<proteinExistence type="predicted"/>
<keyword evidence="2" id="KW-0472">Membrane</keyword>
<organism evidence="3 4">
    <name type="scientific">Pisolithus microcarpus 441</name>
    <dbReference type="NCBI Taxonomy" id="765257"/>
    <lineage>
        <taxon>Eukaryota</taxon>
        <taxon>Fungi</taxon>
        <taxon>Dikarya</taxon>
        <taxon>Basidiomycota</taxon>
        <taxon>Agaricomycotina</taxon>
        <taxon>Agaricomycetes</taxon>
        <taxon>Agaricomycetidae</taxon>
        <taxon>Boletales</taxon>
        <taxon>Sclerodermatineae</taxon>
        <taxon>Pisolithaceae</taxon>
        <taxon>Pisolithus</taxon>
    </lineage>
</organism>
<dbReference type="AlphaFoldDB" id="A0A0C9Z677"/>
<evidence type="ECO:0000313" key="4">
    <source>
        <dbReference type="Proteomes" id="UP000054018"/>
    </source>
</evidence>
<feature type="compositionally biased region" description="Polar residues" evidence="1">
    <location>
        <begin position="1"/>
        <end position="16"/>
    </location>
</feature>
<dbReference type="STRING" id="765257.A0A0C9Z677"/>
<reference evidence="4" key="2">
    <citation type="submission" date="2015-01" db="EMBL/GenBank/DDBJ databases">
        <title>Evolutionary Origins and Diversification of the Mycorrhizal Mutualists.</title>
        <authorList>
            <consortium name="DOE Joint Genome Institute"/>
            <consortium name="Mycorrhizal Genomics Consortium"/>
            <person name="Kohler A."/>
            <person name="Kuo A."/>
            <person name="Nagy L.G."/>
            <person name="Floudas D."/>
            <person name="Copeland A."/>
            <person name="Barry K.W."/>
            <person name="Cichocki N."/>
            <person name="Veneault-Fourrey C."/>
            <person name="LaButti K."/>
            <person name="Lindquist E.A."/>
            <person name="Lipzen A."/>
            <person name="Lundell T."/>
            <person name="Morin E."/>
            <person name="Murat C."/>
            <person name="Riley R."/>
            <person name="Ohm R."/>
            <person name="Sun H."/>
            <person name="Tunlid A."/>
            <person name="Henrissat B."/>
            <person name="Grigoriev I.V."/>
            <person name="Hibbett D.S."/>
            <person name="Martin F."/>
        </authorList>
    </citation>
    <scope>NUCLEOTIDE SEQUENCE [LARGE SCALE GENOMIC DNA]</scope>
    <source>
        <strain evidence="4">441</strain>
    </source>
</reference>
<name>A0A0C9Z677_9AGAM</name>
<evidence type="ECO:0000256" key="1">
    <source>
        <dbReference type="SAM" id="MobiDB-lite"/>
    </source>
</evidence>
<keyword evidence="4" id="KW-1185">Reference proteome</keyword>
<keyword evidence="2" id="KW-0812">Transmembrane</keyword>
<dbReference type="Proteomes" id="UP000054018">
    <property type="component" value="Unassembled WGS sequence"/>
</dbReference>
<dbReference type="HOGENOM" id="CLU_161529_0_0_1"/>
<evidence type="ECO:0000313" key="3">
    <source>
        <dbReference type="EMBL" id="KIK24706.1"/>
    </source>
</evidence>
<dbReference type="OrthoDB" id="1882547at2759"/>
<reference evidence="3 4" key="1">
    <citation type="submission" date="2014-04" db="EMBL/GenBank/DDBJ databases">
        <authorList>
            <consortium name="DOE Joint Genome Institute"/>
            <person name="Kuo A."/>
            <person name="Kohler A."/>
            <person name="Costa M.D."/>
            <person name="Nagy L.G."/>
            <person name="Floudas D."/>
            <person name="Copeland A."/>
            <person name="Barry K.W."/>
            <person name="Cichocki N."/>
            <person name="Veneault-Fourrey C."/>
            <person name="LaButti K."/>
            <person name="Lindquist E.A."/>
            <person name="Lipzen A."/>
            <person name="Lundell T."/>
            <person name="Morin E."/>
            <person name="Murat C."/>
            <person name="Sun H."/>
            <person name="Tunlid A."/>
            <person name="Henrissat B."/>
            <person name="Grigoriev I.V."/>
            <person name="Hibbett D.S."/>
            <person name="Martin F."/>
            <person name="Nordberg H.P."/>
            <person name="Cantor M.N."/>
            <person name="Hua S.X."/>
        </authorList>
    </citation>
    <scope>NUCLEOTIDE SEQUENCE [LARGE SCALE GENOMIC DNA]</scope>
    <source>
        <strain evidence="3 4">441</strain>
    </source>
</reference>
<feature type="transmembrane region" description="Helical" evidence="2">
    <location>
        <begin position="51"/>
        <end position="73"/>
    </location>
</feature>
<gene>
    <name evidence="3" type="ORF">PISMIDRAFT_678087</name>
</gene>